<proteinExistence type="predicted"/>
<dbReference type="AlphaFoldDB" id="A0A3P5YWP2"/>
<accession>A0A3P5YWP2</accession>
<sequence>MDGSILNNMQKDDYHSKRLDDVYYPFENNISWLTTRRDEMKQNLAMLQKQHGVGTRISTLIDDSIQTSINARFTSFKDRLQSFTYRLDAELSPSIDIRTRPSIDGDYAARRSKLVTEKSLQDKLNEITFSQDLLKEDLKDISKTTYARLGMQQRNIGNLHDRMHASEIASEVASEVAREKLKNQWTRGDKAIRSFIGNWFQMSQDEVDTCIQTSGHFDRY</sequence>
<reference evidence="1" key="1">
    <citation type="submission" date="2018-11" db="EMBL/GenBank/DDBJ databases">
        <authorList>
            <consortium name="Genoscope - CEA"/>
            <person name="William W."/>
        </authorList>
    </citation>
    <scope>NUCLEOTIDE SEQUENCE</scope>
</reference>
<gene>
    <name evidence="1" type="ORF">BRAA05T21043Z</name>
</gene>
<name>A0A3P5YWP2_BRACM</name>
<protein>
    <submittedName>
        <fullName evidence="1">Uncharacterized protein</fullName>
    </submittedName>
</protein>
<evidence type="ECO:0000313" key="1">
    <source>
        <dbReference type="EMBL" id="VDC71329.1"/>
    </source>
</evidence>
<organism evidence="1">
    <name type="scientific">Brassica campestris</name>
    <name type="common">Field mustard</name>
    <dbReference type="NCBI Taxonomy" id="3711"/>
    <lineage>
        <taxon>Eukaryota</taxon>
        <taxon>Viridiplantae</taxon>
        <taxon>Streptophyta</taxon>
        <taxon>Embryophyta</taxon>
        <taxon>Tracheophyta</taxon>
        <taxon>Spermatophyta</taxon>
        <taxon>Magnoliopsida</taxon>
        <taxon>eudicotyledons</taxon>
        <taxon>Gunneridae</taxon>
        <taxon>Pentapetalae</taxon>
        <taxon>rosids</taxon>
        <taxon>malvids</taxon>
        <taxon>Brassicales</taxon>
        <taxon>Brassicaceae</taxon>
        <taxon>Brassiceae</taxon>
        <taxon>Brassica</taxon>
    </lineage>
</organism>
<dbReference type="EMBL" id="LR031570">
    <property type="protein sequence ID" value="VDC71329.1"/>
    <property type="molecule type" value="Genomic_DNA"/>
</dbReference>